<dbReference type="EMBL" id="PCGW01000008">
    <property type="protein sequence ID" value="PHO20766.1"/>
    <property type="molecule type" value="Genomic_DNA"/>
</dbReference>
<dbReference type="PANTHER" id="PTHR46889">
    <property type="entry name" value="TRANSPOSASE INSF FOR INSERTION SEQUENCE IS3B-RELATED"/>
    <property type="match status" value="1"/>
</dbReference>
<keyword evidence="3" id="KW-1185">Reference proteome</keyword>
<dbReference type="PANTHER" id="PTHR46889:SF4">
    <property type="entry name" value="TRANSPOSASE INSO FOR INSERTION SEQUENCE ELEMENT IS911B-RELATED"/>
    <property type="match status" value="1"/>
</dbReference>
<evidence type="ECO:0000313" key="2">
    <source>
        <dbReference type="EMBL" id="PHO20766.1"/>
    </source>
</evidence>
<proteinExistence type="predicted"/>
<sequence length="165" mass="19140">MMDLANREIIAYNFAKRPKFSLVKRMPEEGLGKLKLSECPIIHSDQGVLYGSAEWVKMLEGKAIQSMSRRGNCYDNAVIESFFAILKSECFYSRTYTSIAELQAEIEEYLVFAILKSECFYSRTYTSIAELQAEIEEYLVYYNQERIKLDLKGLSPVQYRAQYLS</sequence>
<comment type="caution">
    <text evidence="2">The sequence shown here is derived from an EMBL/GenBank/DDBJ whole genome shotgun (WGS) entry which is preliminary data.</text>
</comment>
<evidence type="ECO:0000313" key="3">
    <source>
        <dbReference type="Proteomes" id="UP000226080"/>
    </source>
</evidence>
<dbReference type="InterPro" id="IPR036397">
    <property type="entry name" value="RNaseH_sf"/>
</dbReference>
<gene>
    <name evidence="2" type="ORF">CQR80_05880</name>
</gene>
<dbReference type="PROSITE" id="PS50994">
    <property type="entry name" value="INTEGRASE"/>
    <property type="match status" value="1"/>
</dbReference>
<dbReference type="Proteomes" id="UP000226080">
    <property type="component" value="Unassembled WGS sequence"/>
</dbReference>
<name>A0A2G1DR44_AGGAC</name>
<accession>A0A2G1DR44</accession>
<dbReference type="Gene3D" id="3.30.420.10">
    <property type="entry name" value="Ribonuclease H-like superfamily/Ribonuclease H"/>
    <property type="match status" value="1"/>
</dbReference>
<dbReference type="InterPro" id="IPR012337">
    <property type="entry name" value="RNaseH-like_sf"/>
</dbReference>
<evidence type="ECO:0000259" key="1">
    <source>
        <dbReference type="PROSITE" id="PS50994"/>
    </source>
</evidence>
<feature type="domain" description="Integrase catalytic" evidence="1">
    <location>
        <begin position="1"/>
        <end position="164"/>
    </location>
</feature>
<dbReference type="InterPro" id="IPR001584">
    <property type="entry name" value="Integrase_cat-core"/>
</dbReference>
<protein>
    <recommendedName>
        <fullName evidence="1">Integrase catalytic domain-containing protein</fullName>
    </recommendedName>
</protein>
<organism evidence="2 3">
    <name type="scientific">Aggregatibacter actinomycetemcomitans</name>
    <name type="common">Actinobacillus actinomycetemcomitans</name>
    <name type="synonym">Haemophilus actinomycetemcomitans</name>
    <dbReference type="NCBI Taxonomy" id="714"/>
    <lineage>
        <taxon>Bacteria</taxon>
        <taxon>Pseudomonadati</taxon>
        <taxon>Pseudomonadota</taxon>
        <taxon>Gammaproteobacteria</taxon>
        <taxon>Pasteurellales</taxon>
        <taxon>Pasteurellaceae</taxon>
        <taxon>Aggregatibacter</taxon>
    </lineage>
</organism>
<reference evidence="2 3" key="1">
    <citation type="submission" date="2017-10" db="EMBL/GenBank/DDBJ databases">
        <title>Draft genome sequences of Aggregatibacter actinomycetemcomitans strains 310a and 310b.</title>
        <authorList>
            <person name="May A.C."/>
            <person name="Ohta H."/>
            <person name="Maeda H."/>
            <person name="Kokeguchi S."/>
            <person name="Cugini C."/>
        </authorList>
    </citation>
    <scope>NUCLEOTIDE SEQUENCE [LARGE SCALE GENOMIC DNA]</scope>
    <source>
        <strain evidence="2 3">310b</strain>
    </source>
</reference>
<dbReference type="SUPFAM" id="SSF53098">
    <property type="entry name" value="Ribonuclease H-like"/>
    <property type="match status" value="1"/>
</dbReference>
<dbReference type="Pfam" id="PF13683">
    <property type="entry name" value="rve_3"/>
    <property type="match status" value="1"/>
</dbReference>
<dbReference type="Pfam" id="PF13333">
    <property type="entry name" value="rve_2"/>
    <property type="match status" value="1"/>
</dbReference>
<dbReference type="InterPro" id="IPR050900">
    <property type="entry name" value="Transposase_IS3/IS150/IS904"/>
</dbReference>